<reference evidence="8" key="2">
    <citation type="journal article" date="2021" name="PeerJ">
        <title>Extensive microbial diversity within the chicken gut microbiome revealed by metagenomics and culture.</title>
        <authorList>
            <person name="Gilroy R."/>
            <person name="Ravi A."/>
            <person name="Getino M."/>
            <person name="Pursley I."/>
            <person name="Horton D.L."/>
            <person name="Alikhan N.F."/>
            <person name="Baker D."/>
            <person name="Gharbi K."/>
            <person name="Hall N."/>
            <person name="Watson M."/>
            <person name="Adriaenssens E.M."/>
            <person name="Foster-Nyarko E."/>
            <person name="Jarju S."/>
            <person name="Secka A."/>
            <person name="Antonio M."/>
            <person name="Oren A."/>
            <person name="Chaudhuri R.R."/>
            <person name="La Ragione R."/>
            <person name="Hildebrand F."/>
            <person name="Pallen M.J."/>
        </authorList>
    </citation>
    <scope>NUCLEOTIDE SEQUENCE</scope>
    <source>
        <strain evidence="8">G3-3990</strain>
    </source>
</reference>
<gene>
    <name evidence="8" type="ORF">IAA73_04670</name>
</gene>
<comment type="similarity">
    <text evidence="1">Belongs to the sigma-70 factor family. ECF subfamily.</text>
</comment>
<dbReference type="InterPro" id="IPR039425">
    <property type="entry name" value="RNA_pol_sigma-70-like"/>
</dbReference>
<reference evidence="8" key="1">
    <citation type="submission" date="2020-10" db="EMBL/GenBank/DDBJ databases">
        <authorList>
            <person name="Gilroy R."/>
        </authorList>
    </citation>
    <scope>NUCLEOTIDE SEQUENCE</scope>
    <source>
        <strain evidence="8">G3-3990</strain>
    </source>
</reference>
<feature type="domain" description="RNA polymerase sigma factor 70 region 4 type 2" evidence="7">
    <location>
        <begin position="132"/>
        <end position="171"/>
    </location>
</feature>
<dbReference type="PANTHER" id="PTHR43133:SF8">
    <property type="entry name" value="RNA POLYMERASE SIGMA FACTOR HI_1459-RELATED"/>
    <property type="match status" value="1"/>
</dbReference>
<evidence type="ECO:0000256" key="5">
    <source>
        <dbReference type="ARBA" id="ARBA00023163"/>
    </source>
</evidence>
<dbReference type="InterPro" id="IPR014284">
    <property type="entry name" value="RNA_pol_sigma-70_dom"/>
</dbReference>
<evidence type="ECO:0000259" key="6">
    <source>
        <dbReference type="Pfam" id="PF04542"/>
    </source>
</evidence>
<dbReference type="InterPro" id="IPR007627">
    <property type="entry name" value="RNA_pol_sigma70_r2"/>
</dbReference>
<dbReference type="Gene3D" id="1.10.10.10">
    <property type="entry name" value="Winged helix-like DNA-binding domain superfamily/Winged helix DNA-binding domain"/>
    <property type="match status" value="1"/>
</dbReference>
<keyword evidence="5" id="KW-0804">Transcription</keyword>
<dbReference type="PANTHER" id="PTHR43133">
    <property type="entry name" value="RNA POLYMERASE ECF-TYPE SIGMA FACTO"/>
    <property type="match status" value="1"/>
</dbReference>
<dbReference type="GO" id="GO:0006352">
    <property type="term" value="P:DNA-templated transcription initiation"/>
    <property type="evidence" value="ECO:0007669"/>
    <property type="project" value="InterPro"/>
</dbReference>
<evidence type="ECO:0000256" key="1">
    <source>
        <dbReference type="ARBA" id="ARBA00010641"/>
    </source>
</evidence>
<evidence type="ECO:0000313" key="9">
    <source>
        <dbReference type="Proteomes" id="UP000823641"/>
    </source>
</evidence>
<evidence type="ECO:0000259" key="7">
    <source>
        <dbReference type="Pfam" id="PF08281"/>
    </source>
</evidence>
<feature type="domain" description="RNA polymerase sigma-70 region 2" evidence="6">
    <location>
        <begin position="27"/>
        <end position="94"/>
    </location>
</feature>
<dbReference type="EMBL" id="JADIMG010000047">
    <property type="protein sequence ID" value="MBO8459612.1"/>
    <property type="molecule type" value="Genomic_DNA"/>
</dbReference>
<dbReference type="AlphaFoldDB" id="A0A9D9HTF1"/>
<dbReference type="InterPro" id="IPR013324">
    <property type="entry name" value="RNA_pol_sigma_r3/r4-like"/>
</dbReference>
<evidence type="ECO:0000256" key="3">
    <source>
        <dbReference type="ARBA" id="ARBA00023082"/>
    </source>
</evidence>
<dbReference type="Pfam" id="PF08281">
    <property type="entry name" value="Sigma70_r4_2"/>
    <property type="match status" value="1"/>
</dbReference>
<dbReference type="GO" id="GO:0003677">
    <property type="term" value="F:DNA binding"/>
    <property type="evidence" value="ECO:0007669"/>
    <property type="project" value="UniProtKB-KW"/>
</dbReference>
<dbReference type="GO" id="GO:0016987">
    <property type="term" value="F:sigma factor activity"/>
    <property type="evidence" value="ECO:0007669"/>
    <property type="project" value="UniProtKB-KW"/>
</dbReference>
<keyword evidence="3" id="KW-0731">Sigma factor</keyword>
<dbReference type="Pfam" id="PF04542">
    <property type="entry name" value="Sigma70_r2"/>
    <property type="match status" value="1"/>
</dbReference>
<dbReference type="InterPro" id="IPR013325">
    <property type="entry name" value="RNA_pol_sigma_r2"/>
</dbReference>
<comment type="caution">
    <text evidence="8">The sequence shown here is derived from an EMBL/GenBank/DDBJ whole genome shotgun (WGS) entry which is preliminary data.</text>
</comment>
<dbReference type="SUPFAM" id="SSF88946">
    <property type="entry name" value="Sigma2 domain of RNA polymerase sigma factors"/>
    <property type="match status" value="1"/>
</dbReference>
<dbReference type="CDD" id="cd06171">
    <property type="entry name" value="Sigma70_r4"/>
    <property type="match status" value="1"/>
</dbReference>
<accession>A0A9D9HTF1</accession>
<dbReference type="Gene3D" id="1.10.1740.10">
    <property type="match status" value="1"/>
</dbReference>
<evidence type="ECO:0000256" key="2">
    <source>
        <dbReference type="ARBA" id="ARBA00023015"/>
    </source>
</evidence>
<evidence type="ECO:0000256" key="4">
    <source>
        <dbReference type="ARBA" id="ARBA00023125"/>
    </source>
</evidence>
<proteinExistence type="inferred from homology"/>
<dbReference type="InterPro" id="IPR036388">
    <property type="entry name" value="WH-like_DNA-bd_sf"/>
</dbReference>
<dbReference type="SUPFAM" id="SSF88659">
    <property type="entry name" value="Sigma3 and sigma4 domains of RNA polymerase sigma factors"/>
    <property type="match status" value="1"/>
</dbReference>
<dbReference type="NCBIfam" id="TIGR02937">
    <property type="entry name" value="sigma70-ECF"/>
    <property type="match status" value="1"/>
</dbReference>
<evidence type="ECO:0000313" key="8">
    <source>
        <dbReference type="EMBL" id="MBO8459612.1"/>
    </source>
</evidence>
<dbReference type="Proteomes" id="UP000823641">
    <property type="component" value="Unassembled WGS sequence"/>
</dbReference>
<keyword evidence="2" id="KW-0805">Transcription regulation</keyword>
<name>A0A9D9HTF1_9BACT</name>
<organism evidence="8 9">
    <name type="scientific">Candidatus Gallipaludibacter merdavium</name>
    <dbReference type="NCBI Taxonomy" id="2840839"/>
    <lineage>
        <taxon>Bacteria</taxon>
        <taxon>Pseudomonadati</taxon>
        <taxon>Bacteroidota</taxon>
        <taxon>Bacteroidia</taxon>
        <taxon>Bacteroidales</taxon>
        <taxon>Candidatus Gallipaludibacter</taxon>
    </lineage>
</organism>
<keyword evidence="4" id="KW-0238">DNA-binding</keyword>
<dbReference type="InterPro" id="IPR013249">
    <property type="entry name" value="RNA_pol_sigma70_r4_t2"/>
</dbReference>
<protein>
    <submittedName>
        <fullName evidence="8">Sigma-70 family RNA polymerase sigma factor</fullName>
    </submittedName>
</protein>
<sequence>MESLTLLADEQLVKMYKVGNNEAFEVLLNRYKDRVFTHIYLIVHDKELAEDIFQDTFIKAILCIKQGRYTESGKFLPWINRIAHNLIIDYFRRDHNDYTLASEPLGNDLLNNVRLYENSIEETLINEQILNDVVKLIGYLPESQQKVVRMRFFEDLSFKEIADQTGVSINTALGRMRYALLNMRRLAQEHNVTLEL</sequence>